<dbReference type="GO" id="GO:0005789">
    <property type="term" value="C:endoplasmic reticulum membrane"/>
    <property type="evidence" value="ECO:0007669"/>
    <property type="project" value="UniProtKB-SubCell"/>
</dbReference>
<protein>
    <recommendedName>
        <fullName evidence="4">Ras modification protein ERF4</fullName>
    </recommendedName>
</protein>
<dbReference type="AlphaFoldDB" id="A0A3P6Q607"/>
<dbReference type="PANTHER" id="PTHR13254">
    <property type="entry name" value="GOLGI AUTOANTIGEN, GOLGIN SUBFAMILY A, 7"/>
    <property type="match status" value="1"/>
</dbReference>
<evidence type="ECO:0000256" key="5">
    <source>
        <dbReference type="ARBA" id="ARBA00022824"/>
    </source>
</evidence>
<keyword evidence="10" id="KW-1185">Reference proteome</keyword>
<dbReference type="Proteomes" id="UP000281553">
    <property type="component" value="Unassembled WGS sequence"/>
</dbReference>
<dbReference type="InterPro" id="IPR051371">
    <property type="entry name" value="Ras_palmitoyltransferase"/>
</dbReference>
<evidence type="ECO:0000256" key="4">
    <source>
        <dbReference type="ARBA" id="ARBA00018463"/>
    </source>
</evidence>
<comment type="subcellular location">
    <subcellularLocation>
        <location evidence="1">Endoplasmic reticulum membrane</location>
        <topology evidence="1">Peripheral membrane protein</topology>
    </subcellularLocation>
</comment>
<dbReference type="EMBL" id="UYRU01009452">
    <property type="protein sequence ID" value="VDK43929.1"/>
    <property type="molecule type" value="Genomic_DNA"/>
</dbReference>
<feature type="domain" description="Golgin subfamily A member 7/ERF4" evidence="8">
    <location>
        <begin position="22"/>
        <end position="100"/>
    </location>
</feature>
<dbReference type="Pfam" id="PF10256">
    <property type="entry name" value="Erf4"/>
    <property type="match status" value="1"/>
</dbReference>
<dbReference type="OrthoDB" id="2190159at2759"/>
<evidence type="ECO:0000256" key="3">
    <source>
        <dbReference type="ARBA" id="ARBA00011396"/>
    </source>
</evidence>
<reference evidence="9 10" key="1">
    <citation type="submission" date="2018-11" db="EMBL/GenBank/DDBJ databases">
        <authorList>
            <consortium name="Pathogen Informatics"/>
        </authorList>
    </citation>
    <scope>NUCLEOTIDE SEQUENCE [LARGE SCALE GENOMIC DNA]</scope>
</reference>
<comment type="subunit">
    <text evidence="3">Interacts with ERF2.</text>
</comment>
<proteinExistence type="inferred from homology"/>
<evidence type="ECO:0000256" key="7">
    <source>
        <dbReference type="SAM" id="Phobius"/>
    </source>
</evidence>
<evidence type="ECO:0000313" key="10">
    <source>
        <dbReference type="Proteomes" id="UP000281553"/>
    </source>
</evidence>
<evidence type="ECO:0000313" key="9">
    <source>
        <dbReference type="EMBL" id="VDK43929.1"/>
    </source>
</evidence>
<gene>
    <name evidence="9" type="ORF">DILT_LOCUS1407</name>
</gene>
<keyword evidence="7" id="KW-1133">Transmembrane helix</keyword>
<keyword evidence="5" id="KW-0256">Endoplasmic reticulum</keyword>
<comment type="similarity">
    <text evidence="2">Belongs to the ERF4 family.</text>
</comment>
<evidence type="ECO:0000256" key="2">
    <source>
        <dbReference type="ARBA" id="ARBA00007732"/>
    </source>
</evidence>
<name>A0A3P6Q607_DIBLA</name>
<evidence type="ECO:0000256" key="1">
    <source>
        <dbReference type="ARBA" id="ARBA00004406"/>
    </source>
</evidence>
<evidence type="ECO:0000259" key="8">
    <source>
        <dbReference type="Pfam" id="PF10256"/>
    </source>
</evidence>
<feature type="transmembrane region" description="Helical" evidence="7">
    <location>
        <begin position="70"/>
        <end position="92"/>
    </location>
</feature>
<sequence length="110" mass="12457">MEASTAMPENRQFNTANCERTFVQRDFSEGTAVRFQTSPLPPRLSGKISPEEFAKAISELNQLFDEAESISAAVVCENITACLFAYMLFLCMPTHYERVRFKCIVIITHV</sequence>
<organism evidence="9 10">
    <name type="scientific">Dibothriocephalus latus</name>
    <name type="common">Fish tapeworm</name>
    <name type="synonym">Diphyllobothrium latum</name>
    <dbReference type="NCBI Taxonomy" id="60516"/>
    <lineage>
        <taxon>Eukaryota</taxon>
        <taxon>Metazoa</taxon>
        <taxon>Spiralia</taxon>
        <taxon>Lophotrochozoa</taxon>
        <taxon>Platyhelminthes</taxon>
        <taxon>Cestoda</taxon>
        <taxon>Eucestoda</taxon>
        <taxon>Diphyllobothriidea</taxon>
        <taxon>Diphyllobothriidae</taxon>
        <taxon>Dibothriocephalus</taxon>
    </lineage>
</organism>
<evidence type="ECO:0000256" key="6">
    <source>
        <dbReference type="ARBA" id="ARBA00023136"/>
    </source>
</evidence>
<accession>A0A3P6Q607</accession>
<keyword evidence="7" id="KW-0812">Transmembrane</keyword>
<dbReference type="GO" id="GO:0002178">
    <property type="term" value="C:palmitoyltransferase complex"/>
    <property type="evidence" value="ECO:0007669"/>
    <property type="project" value="TreeGrafter"/>
</dbReference>
<keyword evidence="6 7" id="KW-0472">Membrane</keyword>
<dbReference type="GO" id="GO:0006612">
    <property type="term" value="P:protein targeting to membrane"/>
    <property type="evidence" value="ECO:0007669"/>
    <property type="project" value="TreeGrafter"/>
</dbReference>
<dbReference type="InterPro" id="IPR019383">
    <property type="entry name" value="Golgin_A_7/ERF4"/>
</dbReference>
<dbReference type="PANTHER" id="PTHR13254:SF0">
    <property type="entry name" value="GOLGIN SUBFAMILY A MEMBER 7_ERF4 DOMAIN-CONTAINING PROTEIN"/>
    <property type="match status" value="1"/>
</dbReference>